<dbReference type="SUPFAM" id="SSF51011">
    <property type="entry name" value="Glycosyl hydrolase domain"/>
    <property type="match status" value="1"/>
</dbReference>
<dbReference type="Pfam" id="PF10633">
    <property type="entry name" value="NPCBM_assoc"/>
    <property type="match status" value="1"/>
</dbReference>
<dbReference type="Gene3D" id="2.60.120.1060">
    <property type="entry name" value="NPCBM/NEW2 domain"/>
    <property type="match status" value="1"/>
</dbReference>
<sequence length="1190" mass="132681">MWPCFRSVNNLLTFVLTVALLFFFSLFLSISTSAETNKEVTTIGNITNINVDGNTYTITADEAKVKVKFYKGDMFRIRMAPNGKFTDPTDGEIVVKTDYPTIKTNWSDEGKYYKISTNDVVLRVYKNPLRFALYESDNKTLVWEEKKGLSWTSDKTWQTLKRSEKEQFFGGGMQNGRFTHRGDTISISKSFDWNAGGNPNAVPFYMSTEGYGVFRNTFEPGNYSFKEPVKATHNENRFDAFYFYGPGLKQILDGYTELTGRPFMPPVYGLELGDADCYNEKGETTMDSLKVADGYLKHDFPMGWMLVNDGYGCGYENLKDVGIGLRDRGFQLGLWTENGLPDQKWEVSEAGVRVRKLDVAWVGKGYEFALNAAKKAFNGIENNSNARGFVWMVEGWAGAQRYAVMWTGDQSGTWENIRFTIPTIAGSGLSGQAFTSSDIDGIFGGSAKTYVRDLQWKSFIPVLMTMSGWASKDKQPWVYGEPYTSINRKYLKLHERLLPYIYTYSAKAHQNGVPPVRSLVLEYPNDPKTWGDDVKYEFLSGESFLVAPVYKDTNVRNNIYLPEGHWIDYWNGDVYEGKQTVNNYSAPLRKLPLFVKAGAIVPMRAPDTNDYKKALHRPLTLDIYPKGNSNFTMYMDEGVTTEYRQGESAEQTFNVSAPKTGNGTIDIKVGAYDGKFDTMPEERGYQFTVHSDKKPANVIKGEQDLKQFNTREAYQNASAGWYYAEDERGGIVYIKTEPVSTNRSFTVTLQEASVVGGSDTIPAVSMELQGPNKLVPGKATELTVALINHSDGKLMDTQLSLDVPDGWTIEGKSNFEEIPKGETVTAKFEVVVPDGTDPDDYEISAQADYQLHGKEWSVYDTKNIETILANGVWVSSLDWTDVQNGYGKVQLNKSNGGKPITLEGKTYDKGIGAHAPSEITYDLTGLKGNASRFVADVGVDDEIPDYGSVVFQVWGDGEKLYDSGTVTGTSDTKHVDVNVEGVDTLKLVVENAGDGKTGDHADWAGAKIVFSTDEAAPELKTMMNDEKLQNEVTVSDTEFLKFTWKASDKGSGLANVSAVFDGEAYKEDTAINMAGKTGTHELVVTAEDKAGNVKEKTYSIKVTTSAADMKELVERFKEKGAFANDKAARALRIHLTAVNQYEEDQVSEKVIKHMKGFKTLLQHQKGNDLIAKEAYQILKADAEYVISSWQ</sequence>
<dbReference type="InterPro" id="IPR013783">
    <property type="entry name" value="Ig-like_fold"/>
</dbReference>
<dbReference type="InterPro" id="IPR017853">
    <property type="entry name" value="GH"/>
</dbReference>
<dbReference type="CDD" id="cd14752">
    <property type="entry name" value="GH31_N"/>
    <property type="match status" value="1"/>
</dbReference>
<name>A0ABP3QIK5_9BACI</name>
<dbReference type="SUPFAM" id="SSF74650">
    <property type="entry name" value="Galactose mutarotase-like"/>
    <property type="match status" value="1"/>
</dbReference>
<dbReference type="Gene3D" id="2.60.40.10">
    <property type="entry name" value="Immunoglobulins"/>
    <property type="match status" value="2"/>
</dbReference>
<dbReference type="PANTHER" id="PTHR43863">
    <property type="entry name" value="HYDROLASE, PUTATIVE (AFU_ORTHOLOGUE AFUA_1G03140)-RELATED"/>
    <property type="match status" value="1"/>
</dbReference>
<dbReference type="SUPFAM" id="SSF51445">
    <property type="entry name" value="(Trans)glycosidases"/>
    <property type="match status" value="1"/>
</dbReference>
<dbReference type="InterPro" id="IPR048395">
    <property type="entry name" value="Glyco_hydro_31_C"/>
</dbReference>
<dbReference type="Pfam" id="PF21365">
    <property type="entry name" value="Glyco_hydro_31_3rd"/>
    <property type="match status" value="1"/>
</dbReference>
<dbReference type="EMBL" id="BAAADS010000001">
    <property type="protein sequence ID" value="GAA0591664.1"/>
    <property type="molecule type" value="Genomic_DNA"/>
</dbReference>
<keyword evidence="2" id="KW-0732">Signal</keyword>
<dbReference type="InterPro" id="IPR033403">
    <property type="entry name" value="DUF5110"/>
</dbReference>
<feature type="chain" id="PRO_5046774476" description="Glycosyl hydrolase family 98 putative carbohydrate-binding module domain-containing protein" evidence="2">
    <location>
        <begin position="35"/>
        <end position="1190"/>
    </location>
</feature>
<gene>
    <name evidence="4" type="ORF">GCM10009001_04740</name>
</gene>
<dbReference type="RefSeq" id="WP_343809931.1">
    <property type="nucleotide sequence ID" value="NZ_BAAADS010000001.1"/>
</dbReference>
<evidence type="ECO:0000313" key="4">
    <source>
        <dbReference type="EMBL" id="GAA0591664.1"/>
    </source>
</evidence>
<dbReference type="Pfam" id="PF22888">
    <property type="entry name" value="FIMAH"/>
    <property type="match status" value="1"/>
</dbReference>
<comment type="caution">
    <text evidence="4">The sequence shown here is derived from an EMBL/GenBank/DDBJ whole genome shotgun (WGS) entry which is preliminary data.</text>
</comment>
<protein>
    <recommendedName>
        <fullName evidence="3">Glycosyl hydrolase family 98 putative carbohydrate-binding module domain-containing protein</fullName>
    </recommendedName>
</protein>
<feature type="signal peptide" evidence="2">
    <location>
        <begin position="1"/>
        <end position="34"/>
    </location>
</feature>
<dbReference type="InterPro" id="IPR008979">
    <property type="entry name" value="Galactose-bd-like_sf"/>
</dbReference>
<evidence type="ECO:0000256" key="2">
    <source>
        <dbReference type="SAM" id="SignalP"/>
    </source>
</evidence>
<evidence type="ECO:0000313" key="5">
    <source>
        <dbReference type="Proteomes" id="UP001500866"/>
    </source>
</evidence>
<dbReference type="Pfam" id="PF08305">
    <property type="entry name" value="NPCBM"/>
    <property type="match status" value="1"/>
</dbReference>
<dbReference type="InterPro" id="IPR013780">
    <property type="entry name" value="Glyco_hydro_b"/>
</dbReference>
<accession>A0ABP3QIK5</accession>
<dbReference type="CDD" id="cd06596">
    <property type="entry name" value="GH31_CPE1046"/>
    <property type="match status" value="1"/>
</dbReference>
<dbReference type="Proteomes" id="UP001500866">
    <property type="component" value="Unassembled WGS sequence"/>
</dbReference>
<dbReference type="Gene3D" id="3.20.20.80">
    <property type="entry name" value="Glycosidases"/>
    <property type="match status" value="1"/>
</dbReference>
<dbReference type="Pfam" id="PF13802">
    <property type="entry name" value="Gal_mutarotas_2"/>
    <property type="match status" value="1"/>
</dbReference>
<keyword evidence="5" id="KW-1185">Reference proteome</keyword>
<organism evidence="4 5">
    <name type="scientific">Virgibacillus siamensis</name>
    <dbReference type="NCBI Taxonomy" id="480071"/>
    <lineage>
        <taxon>Bacteria</taxon>
        <taxon>Bacillati</taxon>
        <taxon>Bacillota</taxon>
        <taxon>Bacilli</taxon>
        <taxon>Bacillales</taxon>
        <taxon>Bacillaceae</taxon>
        <taxon>Virgibacillus</taxon>
    </lineage>
</organism>
<dbReference type="SMART" id="SM00776">
    <property type="entry name" value="NPCBM"/>
    <property type="match status" value="1"/>
</dbReference>
<dbReference type="InterPro" id="IPR011013">
    <property type="entry name" value="Gal_mutarotase_sf_dom"/>
</dbReference>
<dbReference type="InterPro" id="IPR018905">
    <property type="entry name" value="A-galactase_NEW3"/>
</dbReference>
<dbReference type="InterPro" id="IPR038637">
    <property type="entry name" value="NPCBM_sf"/>
</dbReference>
<comment type="similarity">
    <text evidence="1">Belongs to the glycosyl hydrolase 31 family.</text>
</comment>
<proteinExistence type="inferred from homology"/>
<dbReference type="Pfam" id="PF01055">
    <property type="entry name" value="Glyco_hydro_31_2nd"/>
    <property type="match status" value="1"/>
</dbReference>
<dbReference type="InterPro" id="IPR051816">
    <property type="entry name" value="Glycosyl_Hydrolase_31"/>
</dbReference>
<dbReference type="InterPro" id="IPR054470">
    <property type="entry name" value="FIMAH_dom"/>
</dbReference>
<evidence type="ECO:0000256" key="1">
    <source>
        <dbReference type="ARBA" id="ARBA00007806"/>
    </source>
</evidence>
<reference evidence="5" key="1">
    <citation type="journal article" date="2019" name="Int. J. Syst. Evol. Microbiol.">
        <title>The Global Catalogue of Microorganisms (GCM) 10K type strain sequencing project: providing services to taxonomists for standard genome sequencing and annotation.</title>
        <authorList>
            <consortium name="The Broad Institute Genomics Platform"/>
            <consortium name="The Broad Institute Genome Sequencing Center for Infectious Disease"/>
            <person name="Wu L."/>
            <person name="Ma J."/>
        </authorList>
    </citation>
    <scope>NUCLEOTIDE SEQUENCE [LARGE SCALE GENOMIC DNA]</scope>
    <source>
        <strain evidence="5">JCM 15395</strain>
    </source>
</reference>
<dbReference type="Pfam" id="PF17137">
    <property type="entry name" value="DUF5110"/>
    <property type="match status" value="1"/>
</dbReference>
<feature type="domain" description="Glycosyl hydrolase family 98 putative carbohydrate-binding module" evidence="3">
    <location>
        <begin position="868"/>
        <end position="1010"/>
    </location>
</feature>
<dbReference type="InterPro" id="IPR013222">
    <property type="entry name" value="Glyco_hyd_98_carb-bd"/>
</dbReference>
<dbReference type="SUPFAM" id="SSF49785">
    <property type="entry name" value="Galactose-binding domain-like"/>
    <property type="match status" value="1"/>
</dbReference>
<dbReference type="InterPro" id="IPR025887">
    <property type="entry name" value="Glyco_hydro_31_N_dom"/>
</dbReference>
<dbReference type="Gene3D" id="2.60.40.1180">
    <property type="entry name" value="Golgi alpha-mannosidase II"/>
    <property type="match status" value="2"/>
</dbReference>
<dbReference type="InterPro" id="IPR000322">
    <property type="entry name" value="Glyco_hydro_31_TIM"/>
</dbReference>
<dbReference type="PANTHER" id="PTHR43863:SF2">
    <property type="entry name" value="MALTASE-GLUCOAMYLASE"/>
    <property type="match status" value="1"/>
</dbReference>
<evidence type="ECO:0000259" key="3">
    <source>
        <dbReference type="SMART" id="SM00776"/>
    </source>
</evidence>
<dbReference type="Gene3D" id="2.60.40.1760">
    <property type="entry name" value="glycosyl hydrolase (family 31)"/>
    <property type="match status" value="1"/>
</dbReference>